<comment type="caution">
    <text evidence="1">The sequence shown here is derived from an EMBL/GenBank/DDBJ whole genome shotgun (WGS) entry which is preliminary data.</text>
</comment>
<proteinExistence type="predicted"/>
<sequence length="293" mass="32970">MLHSSEHCTVCQFREHSCLEIFLQCCATSAFLTMPVQKQVIISNFTTEQLMNVTVISEWFQVRLRPFLSSVPTNFLSSISSKNFSCKSYQVVVEALSSQEPFMNEGQKQSIFTTFIFRFLSRADLPDPGCVSDTSGSNDWLEKTLGNFSVYASWEELNNLNKNFSSVAVLGLLSSEQKAQFLLQADSGVLRNDSAFREVFSNIVTSLDLNQLGRFFTAFNETAIQMNLSIPTAILEIILNVTLLDLAPDFESFSPQNFSLWFQTYLSFFLPAIGPNTLSVIPMSIGCNSYREM</sequence>
<dbReference type="Proteomes" id="UP000727407">
    <property type="component" value="Unassembled WGS sequence"/>
</dbReference>
<dbReference type="EMBL" id="QNUK01001083">
    <property type="protein sequence ID" value="KAF5887661.1"/>
    <property type="molecule type" value="Genomic_DNA"/>
</dbReference>
<gene>
    <name evidence="1" type="ORF">DAT39_022187</name>
</gene>
<evidence type="ECO:0000313" key="1">
    <source>
        <dbReference type="EMBL" id="KAF5887661.1"/>
    </source>
</evidence>
<evidence type="ECO:0000313" key="2">
    <source>
        <dbReference type="Proteomes" id="UP000727407"/>
    </source>
</evidence>
<dbReference type="OrthoDB" id="9329195at2759"/>
<organism evidence="1 2">
    <name type="scientific">Clarias magur</name>
    <name type="common">Asian catfish</name>
    <name type="synonym">Macropteronotus magur</name>
    <dbReference type="NCBI Taxonomy" id="1594786"/>
    <lineage>
        <taxon>Eukaryota</taxon>
        <taxon>Metazoa</taxon>
        <taxon>Chordata</taxon>
        <taxon>Craniata</taxon>
        <taxon>Vertebrata</taxon>
        <taxon>Euteleostomi</taxon>
        <taxon>Actinopterygii</taxon>
        <taxon>Neopterygii</taxon>
        <taxon>Teleostei</taxon>
        <taxon>Ostariophysi</taxon>
        <taxon>Siluriformes</taxon>
        <taxon>Clariidae</taxon>
        <taxon>Clarias</taxon>
    </lineage>
</organism>
<keyword evidence="2" id="KW-1185">Reference proteome</keyword>
<protein>
    <submittedName>
        <fullName evidence="1">Uncharacterized protein</fullName>
    </submittedName>
</protein>
<dbReference type="AlphaFoldDB" id="A0A8J4U031"/>
<accession>A0A8J4U031</accession>
<name>A0A8J4U031_CLAMG</name>
<reference evidence="1" key="1">
    <citation type="submission" date="2020-07" db="EMBL/GenBank/DDBJ databases">
        <title>Clarias magur genome sequencing, assembly and annotation.</title>
        <authorList>
            <person name="Kushwaha B."/>
            <person name="Kumar R."/>
            <person name="Das P."/>
            <person name="Joshi C.G."/>
            <person name="Kumar D."/>
            <person name="Nagpure N.S."/>
            <person name="Pandey M."/>
            <person name="Agarwal S."/>
            <person name="Srivastava S."/>
            <person name="Singh M."/>
            <person name="Sahoo L."/>
            <person name="Jayasankar P."/>
            <person name="Meher P.K."/>
            <person name="Koringa P.G."/>
            <person name="Iquebal M.A."/>
            <person name="Das S.P."/>
            <person name="Bit A."/>
            <person name="Patnaik S."/>
            <person name="Patel N."/>
            <person name="Shah T.M."/>
            <person name="Hinsu A."/>
            <person name="Jena J.K."/>
        </authorList>
    </citation>
    <scope>NUCLEOTIDE SEQUENCE</scope>
    <source>
        <strain evidence="1">CIFAMagur01</strain>
        <tissue evidence="1">Testis</tissue>
    </source>
</reference>